<feature type="region of interest" description="Disordered" evidence="1">
    <location>
        <begin position="184"/>
        <end position="239"/>
    </location>
</feature>
<evidence type="ECO:0000313" key="2">
    <source>
        <dbReference type="EMBL" id="CAG5107455.1"/>
    </source>
</evidence>
<sequence length="979" mass="110580">MGGSSSKKKKSKANNEEMEQPPASAKNHQAAPGTPQLTVNERSVDDQTYEQQVQKDFYKKSPKFKKDFAKKGQARKTPAYPTAEGLSVDNDASWANDGSDNSDDEKTNSSARTSGFLSPPSELKISNQKISNSEKNLLGKAEIPQVLRGLTGYGPMLHTSEAYGLDQSRPSRSRDPHWATLKSQFSNSESEIKTKKTQVTTTRRRAHSLNGSENSDDLNEIRNSRSGVSFSNDRDPLPEAWPEVATSREVVTENSLAQGEDGIPLLAEAEYRRVNDSRNQRLILSSTCISPTANGQVQGKLKGCIDYNDIIAIRIGSTAICERPVLQLYLQEPSPCSPQLYHTKTDEGVCRSYRQHYEFKSYIFMFSHTPERDHCKNTIRWRCHLRRTFRLMMDPECSPDNFEIYLKRIINSHKNYNIRPVSANDSIQEILSKVLRRASAEVIQKLCSSSSLIKSLEDVLAYHMSPELCHLLELHCASTSKTRGSERVILNAVYKGLHHYNLHQIGAKWDEELTQKSDQIRAAVIRLCLVYLNLVTAGKSSLVSKQDLTIKTPSPAKPSGSESPVKMNHSMNIREFISSVHGGTACPHLMTPNNLFIIARVAISQCFNSSNEQTTTTCLVCPSHCHFSKRMHWAKLGMDILYYATDYDDWKCQISELVIKFQYLTPAPESCRSFGKMLRRLLLKIISFTVSSNDISTWLLKVFTSVTESTVPKKIFMSTLTKPTESSPQTMFTNEDRLELWKAVLSKIEFTDIHKEVIVLKSISKSYFSNLLEFSQRSDELVRPSVYLMLRILEHNILHIDEQRNAINKVKLSDYGRKEYEKIVSRNIWYPAPGKPGGRTRLSFQRGATNEDVEREIAKNRGGDVLEVDLAETKINDEIANSLSKMPKLRKIDLSQTSISDSTLKVLSSGKYKSQITELYLSECENLSPDGMSYLTSLTSLSKLILTGTKLTAEVCLSLKKLPSMREFDYRYTAAEFMQ</sequence>
<dbReference type="SMART" id="SM00367">
    <property type="entry name" value="LRR_CC"/>
    <property type="match status" value="2"/>
</dbReference>
<reference evidence="2 3" key="1">
    <citation type="submission" date="2021-04" db="EMBL/GenBank/DDBJ databases">
        <authorList>
            <person name="Bliznina A."/>
        </authorList>
    </citation>
    <scope>NUCLEOTIDE SEQUENCE [LARGE SCALE GENOMIC DNA]</scope>
</reference>
<evidence type="ECO:0000256" key="1">
    <source>
        <dbReference type="SAM" id="MobiDB-lite"/>
    </source>
</evidence>
<accession>A0ABN7T0A1</accession>
<dbReference type="SUPFAM" id="SSF52047">
    <property type="entry name" value="RNI-like"/>
    <property type="match status" value="1"/>
</dbReference>
<feature type="region of interest" description="Disordered" evidence="1">
    <location>
        <begin position="1"/>
        <end position="124"/>
    </location>
</feature>
<dbReference type="InterPro" id="IPR032675">
    <property type="entry name" value="LRR_dom_sf"/>
</dbReference>
<keyword evidence="3" id="KW-1185">Reference proteome</keyword>
<dbReference type="EMBL" id="OU015566">
    <property type="protein sequence ID" value="CAG5107455.1"/>
    <property type="molecule type" value="Genomic_DNA"/>
</dbReference>
<feature type="compositionally biased region" description="Basic residues" evidence="1">
    <location>
        <begin position="1"/>
        <end position="12"/>
    </location>
</feature>
<dbReference type="InterPro" id="IPR006553">
    <property type="entry name" value="Leu-rich_rpt_Cys-con_subtyp"/>
</dbReference>
<dbReference type="Proteomes" id="UP001158576">
    <property type="component" value="Chromosome 1"/>
</dbReference>
<dbReference type="Gene3D" id="3.80.10.10">
    <property type="entry name" value="Ribonuclease Inhibitor"/>
    <property type="match status" value="1"/>
</dbReference>
<evidence type="ECO:0000313" key="3">
    <source>
        <dbReference type="Proteomes" id="UP001158576"/>
    </source>
</evidence>
<name>A0ABN7T0A1_OIKDI</name>
<proteinExistence type="predicted"/>
<protein>
    <submittedName>
        <fullName evidence="2">Oidioi.mRNA.OKI2018_I69.chr1.g3332.t1.cds</fullName>
    </submittedName>
</protein>
<organism evidence="2 3">
    <name type="scientific">Oikopleura dioica</name>
    <name type="common">Tunicate</name>
    <dbReference type="NCBI Taxonomy" id="34765"/>
    <lineage>
        <taxon>Eukaryota</taxon>
        <taxon>Metazoa</taxon>
        <taxon>Chordata</taxon>
        <taxon>Tunicata</taxon>
        <taxon>Appendicularia</taxon>
        <taxon>Copelata</taxon>
        <taxon>Oikopleuridae</taxon>
        <taxon>Oikopleura</taxon>
    </lineage>
</organism>
<feature type="compositionally biased region" description="Basic and acidic residues" evidence="1">
    <location>
        <begin position="56"/>
        <end position="70"/>
    </location>
</feature>
<gene>
    <name evidence="2" type="ORF">OKIOD_LOCUS12097</name>
</gene>